<evidence type="ECO:0000313" key="11">
    <source>
        <dbReference type="EMBL" id="TDM04012.1"/>
    </source>
</evidence>
<dbReference type="GO" id="GO:0043571">
    <property type="term" value="P:maintenance of CRISPR repeat elements"/>
    <property type="evidence" value="ECO:0007669"/>
    <property type="project" value="UniProtKB-UniRule"/>
</dbReference>
<evidence type="ECO:0000256" key="10">
    <source>
        <dbReference type="PIRNR" id="PIRNR032582"/>
    </source>
</evidence>
<keyword evidence="3 9" id="KW-0540">Nuclease</keyword>
<dbReference type="GO" id="GO:0004521">
    <property type="term" value="F:RNA endonuclease activity"/>
    <property type="evidence" value="ECO:0007669"/>
    <property type="project" value="UniProtKB-UniRule"/>
</dbReference>
<keyword evidence="6 9" id="KW-0378">Hydrolase</keyword>
<sequence>MLVLVTYDVSTIEKSGRKRLRQVAKKCTDYGQRVQNSVFECSVEPDQYVRVKAELEKIIDNETDSLRFYLLGKNWVRRVENIGKSDAYNPDTDVFIL</sequence>
<name>A0A9Q8FQM9_9STAP</name>
<dbReference type="EMBL" id="SCWD01000001">
    <property type="protein sequence ID" value="TDM04012.1"/>
    <property type="molecule type" value="Genomic_DNA"/>
</dbReference>
<keyword evidence="4 9" id="KW-0479">Metal-binding</keyword>
<evidence type="ECO:0000256" key="1">
    <source>
        <dbReference type="ARBA" id="ARBA00001946"/>
    </source>
</evidence>
<dbReference type="GO" id="GO:0016787">
    <property type="term" value="F:hydrolase activity"/>
    <property type="evidence" value="ECO:0007669"/>
    <property type="project" value="UniProtKB-KW"/>
</dbReference>
<dbReference type="Pfam" id="PF09827">
    <property type="entry name" value="CRISPR_Cas2"/>
    <property type="match status" value="1"/>
</dbReference>
<evidence type="ECO:0000256" key="3">
    <source>
        <dbReference type="ARBA" id="ARBA00022722"/>
    </source>
</evidence>
<organism evidence="11 12">
    <name type="scientific">Macrococcus carouselicus</name>
    <dbReference type="NCBI Taxonomy" id="69969"/>
    <lineage>
        <taxon>Bacteria</taxon>
        <taxon>Bacillati</taxon>
        <taxon>Bacillota</taxon>
        <taxon>Bacilli</taxon>
        <taxon>Bacillales</taxon>
        <taxon>Staphylococcaceae</taxon>
        <taxon>Macrococcus</taxon>
    </lineage>
</organism>
<evidence type="ECO:0000256" key="5">
    <source>
        <dbReference type="ARBA" id="ARBA00022759"/>
    </source>
</evidence>
<keyword evidence="12" id="KW-1185">Reference proteome</keyword>
<dbReference type="PANTHER" id="PTHR34405:SF3">
    <property type="entry name" value="CRISPR-ASSOCIATED ENDORIBONUCLEASE CAS2 3"/>
    <property type="match status" value="1"/>
</dbReference>
<comment type="subunit">
    <text evidence="9">Homodimer, forms a heterotetramer with a Cas1 homodimer.</text>
</comment>
<protein>
    <recommendedName>
        <fullName evidence="9">CRISPR-associated endoribonuclease Cas2</fullName>
        <ecNumber evidence="9">3.1.-.-</ecNumber>
    </recommendedName>
</protein>
<comment type="caution">
    <text evidence="11">The sequence shown here is derived from an EMBL/GenBank/DDBJ whole genome shotgun (WGS) entry which is preliminary data.</text>
</comment>
<proteinExistence type="inferred from homology"/>
<evidence type="ECO:0000256" key="2">
    <source>
        <dbReference type="ARBA" id="ARBA00009959"/>
    </source>
</evidence>
<dbReference type="RefSeq" id="WP_133416873.1">
    <property type="nucleotide sequence ID" value="NZ_SCWD01000001.1"/>
</dbReference>
<keyword evidence="5 9" id="KW-0255">Endonuclease</keyword>
<dbReference type="GO" id="GO:0051607">
    <property type="term" value="P:defense response to virus"/>
    <property type="evidence" value="ECO:0007669"/>
    <property type="project" value="UniProtKB-UniRule"/>
</dbReference>
<dbReference type="GO" id="GO:0046872">
    <property type="term" value="F:metal ion binding"/>
    <property type="evidence" value="ECO:0007669"/>
    <property type="project" value="UniProtKB-UniRule"/>
</dbReference>
<dbReference type="Proteomes" id="UP000295280">
    <property type="component" value="Unassembled WGS sequence"/>
</dbReference>
<dbReference type="Gene3D" id="3.30.70.240">
    <property type="match status" value="1"/>
</dbReference>
<keyword evidence="7 9" id="KW-0460">Magnesium</keyword>
<evidence type="ECO:0000256" key="4">
    <source>
        <dbReference type="ARBA" id="ARBA00022723"/>
    </source>
</evidence>
<comment type="cofactor">
    <cofactor evidence="1 9">
        <name>Mg(2+)</name>
        <dbReference type="ChEBI" id="CHEBI:18420"/>
    </cofactor>
</comment>
<evidence type="ECO:0000256" key="9">
    <source>
        <dbReference type="HAMAP-Rule" id="MF_01471"/>
    </source>
</evidence>
<dbReference type="SUPFAM" id="SSF143430">
    <property type="entry name" value="TTP0101/SSO1404-like"/>
    <property type="match status" value="1"/>
</dbReference>
<evidence type="ECO:0000256" key="7">
    <source>
        <dbReference type="ARBA" id="ARBA00022842"/>
    </source>
</evidence>
<feature type="binding site" evidence="9">
    <location>
        <position position="8"/>
    </location>
    <ligand>
        <name>Mg(2+)</name>
        <dbReference type="ChEBI" id="CHEBI:18420"/>
        <note>catalytic</note>
    </ligand>
</feature>
<comment type="similarity">
    <text evidence="2 9 10">Belongs to the CRISPR-associated endoribonuclease Cas2 protein family.</text>
</comment>
<dbReference type="HAMAP" id="MF_01471">
    <property type="entry name" value="Cas2"/>
    <property type="match status" value="1"/>
</dbReference>
<gene>
    <name evidence="9 11" type="primary">cas2</name>
    <name evidence="11" type="ORF">ERX40_02255</name>
</gene>
<dbReference type="OrthoDB" id="9798176at2"/>
<dbReference type="PANTHER" id="PTHR34405">
    <property type="entry name" value="CRISPR-ASSOCIATED ENDORIBONUCLEASE CAS2"/>
    <property type="match status" value="1"/>
</dbReference>
<accession>A0A9Q8FQM9</accession>
<dbReference type="InterPro" id="IPR021127">
    <property type="entry name" value="CRISPR_associated_Cas2"/>
</dbReference>
<evidence type="ECO:0000256" key="6">
    <source>
        <dbReference type="ARBA" id="ARBA00022801"/>
    </source>
</evidence>
<dbReference type="CDD" id="cd09725">
    <property type="entry name" value="Cas2_I_II_III"/>
    <property type="match status" value="1"/>
</dbReference>
<keyword evidence="8 9" id="KW-0051">Antiviral defense</keyword>
<dbReference type="PIRSF" id="PIRSF032582">
    <property type="entry name" value="Cas2"/>
    <property type="match status" value="1"/>
</dbReference>
<dbReference type="NCBIfam" id="TIGR01573">
    <property type="entry name" value="cas2"/>
    <property type="match status" value="1"/>
</dbReference>
<comment type="function">
    <text evidence="9">CRISPR (clustered regularly interspaced short palindromic repeat), is an adaptive immune system that provides protection against mobile genetic elements (viruses, transposable elements and conjugative plasmids). CRISPR clusters contain sequences complementary to antecedent mobile elements and target invading nucleic acids. CRISPR clusters are transcribed and processed into CRISPR RNA (crRNA). Functions as a ssRNA-specific endoribonuclease. Involved in the integration of spacer DNA into the CRISPR cassette.</text>
</comment>
<reference evidence="11 12" key="1">
    <citation type="submission" date="2019-01" db="EMBL/GenBank/DDBJ databases">
        <title>Draft genome sequences of the type strains of six Macrococcus species.</title>
        <authorList>
            <person name="Mazhar S."/>
            <person name="Altermann E."/>
            <person name="Hill C."/>
            <person name="Mcauliffe O."/>
        </authorList>
    </citation>
    <scope>NUCLEOTIDE SEQUENCE [LARGE SCALE GENOMIC DNA]</scope>
    <source>
        <strain evidence="11 12">ATCC 51828</strain>
    </source>
</reference>
<evidence type="ECO:0000313" key="12">
    <source>
        <dbReference type="Proteomes" id="UP000295280"/>
    </source>
</evidence>
<dbReference type="InterPro" id="IPR019199">
    <property type="entry name" value="Virulence_VapD/CRISPR_Cas2"/>
</dbReference>
<evidence type="ECO:0000256" key="8">
    <source>
        <dbReference type="ARBA" id="ARBA00023118"/>
    </source>
</evidence>
<dbReference type="AlphaFoldDB" id="A0A9Q8FQM9"/>
<dbReference type="EC" id="3.1.-.-" evidence="9"/>